<dbReference type="InterPro" id="IPR029063">
    <property type="entry name" value="SAM-dependent_MTases_sf"/>
</dbReference>
<keyword evidence="5" id="KW-0680">Restriction system</keyword>
<dbReference type="EC" id="2.1.1.72" evidence="1"/>
<evidence type="ECO:0000313" key="10">
    <source>
        <dbReference type="Proteomes" id="UP000236946"/>
    </source>
</evidence>
<dbReference type="Proteomes" id="UP000236946">
    <property type="component" value="Unassembled WGS sequence"/>
</dbReference>
<dbReference type="GO" id="GO:0032259">
    <property type="term" value="P:methylation"/>
    <property type="evidence" value="ECO:0007669"/>
    <property type="project" value="UniProtKB-KW"/>
</dbReference>
<gene>
    <name evidence="9" type="ORF">COU98_02220</name>
</gene>
<keyword evidence="6" id="KW-0238">DNA-binding</keyword>
<feature type="domain" description="Type II methyltransferase M.TaqI-like" evidence="8">
    <location>
        <begin position="456"/>
        <end position="679"/>
    </location>
</feature>
<keyword evidence="4" id="KW-0949">S-adenosyl-L-methionine</keyword>
<evidence type="ECO:0000256" key="7">
    <source>
        <dbReference type="ARBA" id="ARBA00047942"/>
    </source>
</evidence>
<protein>
    <recommendedName>
        <fullName evidence="1">site-specific DNA-methyltransferase (adenine-specific)</fullName>
        <ecNumber evidence="1">2.1.1.72</ecNumber>
    </recommendedName>
</protein>
<accession>A0A2H9T114</accession>
<dbReference type="InterPro" id="IPR002052">
    <property type="entry name" value="DNA_methylase_N6_adenine_CS"/>
</dbReference>
<comment type="caution">
    <text evidence="9">The sequence shown here is derived from an EMBL/GenBank/DDBJ whole genome shotgun (WGS) entry which is preliminary data.</text>
</comment>
<organism evidence="9 10">
    <name type="scientific">Candidatus Staskawiczbacteria bacterium CG10_big_fil_rev_8_21_14_0_10_38_10</name>
    <dbReference type="NCBI Taxonomy" id="1974891"/>
    <lineage>
        <taxon>Bacteria</taxon>
        <taxon>Candidatus Staskawicziibacteriota</taxon>
    </lineage>
</organism>
<dbReference type="Gene3D" id="3.40.50.150">
    <property type="entry name" value="Vaccinia Virus protein VP39"/>
    <property type="match status" value="1"/>
</dbReference>
<dbReference type="GO" id="GO:0009307">
    <property type="term" value="P:DNA restriction-modification system"/>
    <property type="evidence" value="ECO:0007669"/>
    <property type="project" value="UniProtKB-KW"/>
</dbReference>
<dbReference type="GO" id="GO:0009007">
    <property type="term" value="F:site-specific DNA-methyltransferase (adenine-specific) activity"/>
    <property type="evidence" value="ECO:0007669"/>
    <property type="project" value="UniProtKB-EC"/>
</dbReference>
<dbReference type="PRINTS" id="PR00507">
    <property type="entry name" value="N12N6MTFRASE"/>
</dbReference>
<sequence length="1098" mass="127203">MFAELSSVGLKKSGGWGKMGIRVGLENMSLNAQQLKSKWNKEKDSYLKKEVGDGVQKFVKDFLESPDFFGLKQGLISTPLEKRKNEFTEESKTKAARRVDIIVYINPEIVIPVEVEKHTNIEFGEKQLLQYQLDIEKKYGILTDGFTWRFYNNAFPLKEFNLDQIFSQPDLFLSFWQEYIKPENYYLSFFEKTGQLKLLPEDFSVEARRQDFFRDITTLIRGFKNKLDIEGYFHDLEKKEKSKRATEITYAYIIQFILYKTLVDNDFDDFGKEFDEISKEIYANLKQKQYGKILGIIDGISNKISQNIYRPFKKEQQFIADTLLKLFHQPKNDLHDVSPWLDIFIFIKKYSFVSIKNEIFGYIYENYLKELYEDTKKGQYFTDPAVVNFMLDQVGYTKEEIKKRLKNTPEEDYISVVDPSCGSGTFLYSAVDRLIDAVPDGSEESSKKVEELINDNIFGLDIAEFPLYLAEMNILMRMLPLIINEKYNNPVDKKIKAFLTADSMAEFQDTNIKNTLSDFDIEYNKSGGQMSMFQKAVTLSYSSFMREDSDLEEMKRSLENHKKLRKRFDFVVGNPPYVGYNECSKQKLLIFEQMKKGVVKLNDIYGVNLHSTPDTRKKYSPKPNLYAFFIALGVALLKNNGKLCFIIPQTILIAGDLDVLRYHLAKFTTIEKIITFSGKMFVGRGLKQNKPVATSSLIFVVRRMMPSGSNQVEVIHYNDPDDDVEKCLQNISIGKSSKVKRRKISQIDLLRNVANWNFIKQDKQYGEFYGAYKKNTEDTSIYYNHVLATIKFKTKFYFDIGYNIDEKILLDNKSGHNDYVYPRLDDNFWSVLSVKGYWPNEKENNSKFKIKLLTTNQGYNLLASPYKILWSYINTKNFYFSSLPLIWARNQICAIGSSNKPEILYLFALLNSATNRKLLESMLISENEKDLLVSIASVKQFIRVPKITEDNQFIKDEIIKRVEGMLALEGVIFGDLVDFSGVMRQKFDSVIVEGSNLVLIKGDEKVKCKIKKSKELVEAIIKAKFADNKLLKEKEINLSELKSLPAIDSGKQEVLKNYIDDLVFALYFNVPLAKIGLDKARAVKSACEKNKFYKIVLE</sequence>
<evidence type="ECO:0000313" key="9">
    <source>
        <dbReference type="EMBL" id="PJE69412.1"/>
    </source>
</evidence>
<dbReference type="SUPFAM" id="SSF53335">
    <property type="entry name" value="S-adenosyl-L-methionine-dependent methyltransferases"/>
    <property type="match status" value="1"/>
</dbReference>
<proteinExistence type="predicted"/>
<dbReference type="PANTHER" id="PTHR33841">
    <property type="entry name" value="DNA METHYLTRANSFERASE YEEA-RELATED"/>
    <property type="match status" value="1"/>
</dbReference>
<dbReference type="InterPro" id="IPR011639">
    <property type="entry name" value="MethylTrfase_TaqI-like_dom"/>
</dbReference>
<dbReference type="InterPro" id="IPR050953">
    <property type="entry name" value="N4_N6_ade-DNA_methylase"/>
</dbReference>
<keyword evidence="3" id="KW-0808">Transferase</keyword>
<evidence type="ECO:0000256" key="6">
    <source>
        <dbReference type="ARBA" id="ARBA00023125"/>
    </source>
</evidence>
<evidence type="ECO:0000256" key="2">
    <source>
        <dbReference type="ARBA" id="ARBA00022603"/>
    </source>
</evidence>
<dbReference type="PANTHER" id="PTHR33841:SF6">
    <property type="entry name" value="TYPE II METHYLTRANSFERASE M.HINDII"/>
    <property type="match status" value="1"/>
</dbReference>
<dbReference type="GO" id="GO:0003677">
    <property type="term" value="F:DNA binding"/>
    <property type="evidence" value="ECO:0007669"/>
    <property type="project" value="UniProtKB-KW"/>
</dbReference>
<dbReference type="PROSITE" id="PS00092">
    <property type="entry name" value="N6_MTASE"/>
    <property type="match status" value="1"/>
</dbReference>
<evidence type="ECO:0000259" key="8">
    <source>
        <dbReference type="Pfam" id="PF07669"/>
    </source>
</evidence>
<name>A0A2H9T114_9BACT</name>
<evidence type="ECO:0000256" key="3">
    <source>
        <dbReference type="ARBA" id="ARBA00022679"/>
    </source>
</evidence>
<evidence type="ECO:0000256" key="4">
    <source>
        <dbReference type="ARBA" id="ARBA00022691"/>
    </source>
</evidence>
<comment type="catalytic activity">
    <reaction evidence="7">
        <text>a 2'-deoxyadenosine in DNA + S-adenosyl-L-methionine = an N(6)-methyl-2'-deoxyadenosine in DNA + S-adenosyl-L-homocysteine + H(+)</text>
        <dbReference type="Rhea" id="RHEA:15197"/>
        <dbReference type="Rhea" id="RHEA-COMP:12418"/>
        <dbReference type="Rhea" id="RHEA-COMP:12419"/>
        <dbReference type="ChEBI" id="CHEBI:15378"/>
        <dbReference type="ChEBI" id="CHEBI:57856"/>
        <dbReference type="ChEBI" id="CHEBI:59789"/>
        <dbReference type="ChEBI" id="CHEBI:90615"/>
        <dbReference type="ChEBI" id="CHEBI:90616"/>
        <dbReference type="EC" id="2.1.1.72"/>
    </reaction>
</comment>
<evidence type="ECO:0000256" key="5">
    <source>
        <dbReference type="ARBA" id="ARBA00022747"/>
    </source>
</evidence>
<keyword evidence="2" id="KW-0489">Methyltransferase</keyword>
<dbReference type="EMBL" id="PFEN01000043">
    <property type="protein sequence ID" value="PJE69412.1"/>
    <property type="molecule type" value="Genomic_DNA"/>
</dbReference>
<dbReference type="Pfam" id="PF07669">
    <property type="entry name" value="Eco57I"/>
    <property type="match status" value="1"/>
</dbReference>
<reference evidence="10" key="1">
    <citation type="submission" date="2017-09" db="EMBL/GenBank/DDBJ databases">
        <title>Depth-based differentiation of microbial function through sediment-hosted aquifers and enrichment of novel symbionts in the deep terrestrial subsurface.</title>
        <authorList>
            <person name="Probst A.J."/>
            <person name="Ladd B."/>
            <person name="Jarett J.K."/>
            <person name="Geller-Mcgrath D.E."/>
            <person name="Sieber C.M.K."/>
            <person name="Emerson J.B."/>
            <person name="Anantharaman K."/>
            <person name="Thomas B.C."/>
            <person name="Malmstrom R."/>
            <person name="Stieglmeier M."/>
            <person name="Klingl A."/>
            <person name="Woyke T."/>
            <person name="Ryan C.M."/>
            <person name="Banfield J.F."/>
        </authorList>
    </citation>
    <scope>NUCLEOTIDE SEQUENCE [LARGE SCALE GENOMIC DNA]</scope>
</reference>
<dbReference type="AlphaFoldDB" id="A0A2H9T114"/>
<evidence type="ECO:0000256" key="1">
    <source>
        <dbReference type="ARBA" id="ARBA00011900"/>
    </source>
</evidence>